<evidence type="ECO:0000313" key="3">
    <source>
        <dbReference type="EMBL" id="RCW97228.1"/>
    </source>
</evidence>
<keyword evidence="1" id="KW-1133">Transmembrane helix</keyword>
<evidence type="ECO:0000313" key="4">
    <source>
        <dbReference type="Proteomes" id="UP000253506"/>
    </source>
</evidence>
<dbReference type="Pfam" id="PF07331">
    <property type="entry name" value="TctB"/>
    <property type="match status" value="1"/>
</dbReference>
<evidence type="ECO:0000259" key="2">
    <source>
        <dbReference type="Pfam" id="PF07331"/>
    </source>
</evidence>
<keyword evidence="1" id="KW-0472">Membrane</keyword>
<dbReference type="RefSeq" id="WP_114412973.1">
    <property type="nucleotide sequence ID" value="NZ_QPJQ01000031.1"/>
</dbReference>
<feature type="transmembrane region" description="Helical" evidence="1">
    <location>
        <begin position="78"/>
        <end position="96"/>
    </location>
</feature>
<evidence type="ECO:0000256" key="1">
    <source>
        <dbReference type="SAM" id="Phobius"/>
    </source>
</evidence>
<reference evidence="3 4" key="1">
    <citation type="submission" date="2018-07" db="EMBL/GenBank/DDBJ databases">
        <title>Genomic Encyclopedia of Type Strains, Phase III (KMG-III): the genomes of soil and plant-associated and newly described type strains.</title>
        <authorList>
            <person name="Whitman W."/>
        </authorList>
    </citation>
    <scope>NUCLEOTIDE SEQUENCE [LARGE SCALE GENOMIC DNA]</scope>
    <source>
        <strain evidence="3 4">CECT 7731</strain>
    </source>
</reference>
<dbReference type="Proteomes" id="UP000253506">
    <property type="component" value="Unassembled WGS sequence"/>
</dbReference>
<name>A0A368ZS05_9GAMM</name>
<dbReference type="AlphaFoldDB" id="A0A368ZS05"/>
<protein>
    <submittedName>
        <fullName evidence="3">Tripartite tricarboxylate transporter TctB family protein</fullName>
    </submittedName>
</protein>
<feature type="transmembrane region" description="Helical" evidence="1">
    <location>
        <begin position="38"/>
        <end position="57"/>
    </location>
</feature>
<proteinExistence type="predicted"/>
<accession>A0A368ZS05</accession>
<feature type="domain" description="DUF1468" evidence="2">
    <location>
        <begin position="12"/>
        <end position="147"/>
    </location>
</feature>
<dbReference type="EMBL" id="QPJQ01000031">
    <property type="protein sequence ID" value="RCW97228.1"/>
    <property type="molecule type" value="Genomic_DNA"/>
</dbReference>
<dbReference type="OrthoDB" id="6164814at2"/>
<dbReference type="InterPro" id="IPR009936">
    <property type="entry name" value="DUF1468"/>
</dbReference>
<feature type="transmembrane region" description="Helical" evidence="1">
    <location>
        <begin position="9"/>
        <end position="26"/>
    </location>
</feature>
<feature type="transmembrane region" description="Helical" evidence="1">
    <location>
        <begin position="123"/>
        <end position="144"/>
    </location>
</feature>
<gene>
    <name evidence="3" type="ORF">DFP77_1312</name>
</gene>
<organism evidence="3 4">
    <name type="scientific">Marinomonas foliarum</name>
    <dbReference type="NCBI Taxonomy" id="491950"/>
    <lineage>
        <taxon>Bacteria</taxon>
        <taxon>Pseudomonadati</taxon>
        <taxon>Pseudomonadota</taxon>
        <taxon>Gammaproteobacteria</taxon>
        <taxon>Oceanospirillales</taxon>
        <taxon>Oceanospirillaceae</taxon>
        <taxon>Marinomonas</taxon>
    </lineage>
</organism>
<sequence length="152" mass="17205">MKVSTIRNLSIPIIFSIISIIYLYGIDLIDSGYDEGLFGAKFLPIISVSFIFILIIIDAINSIKEDKAFEIKKINFKPILIFSISTVIYLILFNYFGYLVSTPLYVIAVYACFSDEKISIPKVVLTSIILTAIFYFLFSVIFNVRLPVFLGS</sequence>
<keyword evidence="1" id="KW-0812">Transmembrane</keyword>
<comment type="caution">
    <text evidence="3">The sequence shown here is derived from an EMBL/GenBank/DDBJ whole genome shotgun (WGS) entry which is preliminary data.</text>
</comment>